<dbReference type="PANTHER" id="PTHR23153">
    <property type="entry name" value="UBX-RELATED"/>
    <property type="match status" value="1"/>
</dbReference>
<dbReference type="CDD" id="cd10460">
    <property type="entry name" value="PUB_UBXD1"/>
    <property type="match status" value="1"/>
</dbReference>
<proteinExistence type="evidence at transcript level"/>
<evidence type="ECO:0000259" key="1">
    <source>
        <dbReference type="Pfam" id="PF09409"/>
    </source>
</evidence>
<feature type="non-terminal residue" evidence="2">
    <location>
        <position position="159"/>
    </location>
</feature>
<accession>X2G754</accession>
<dbReference type="PANTHER" id="PTHR23153:SF38">
    <property type="entry name" value="UBX DOMAIN-CONTAINING PROTEIN 6"/>
    <property type="match status" value="1"/>
</dbReference>
<dbReference type="GO" id="GO:0005737">
    <property type="term" value="C:cytoplasm"/>
    <property type="evidence" value="ECO:0007669"/>
    <property type="project" value="TreeGrafter"/>
</dbReference>
<dbReference type="InterPro" id="IPR018997">
    <property type="entry name" value="PUB_domain"/>
</dbReference>
<protein>
    <submittedName>
        <fullName evidence="2">Putative UBX domain-containing protein 6</fullName>
    </submittedName>
</protein>
<dbReference type="InterPro" id="IPR042774">
    <property type="entry name" value="UBXN6_PUB"/>
</dbReference>
<name>X2G754_CALFI</name>
<dbReference type="InterPro" id="IPR036339">
    <property type="entry name" value="PUB-like_dom_sf"/>
</dbReference>
<dbReference type="Gene3D" id="1.20.58.2190">
    <property type="match status" value="1"/>
</dbReference>
<feature type="non-terminal residue" evidence="2">
    <location>
        <position position="1"/>
    </location>
</feature>
<dbReference type="EMBL" id="KJ026948">
    <property type="protein sequence ID" value="AHN16696.1"/>
    <property type="molecule type" value="mRNA"/>
</dbReference>
<feature type="domain" description="PUB" evidence="1">
    <location>
        <begin position="56"/>
        <end position="134"/>
    </location>
</feature>
<dbReference type="SMART" id="SM00580">
    <property type="entry name" value="PUG"/>
    <property type="match status" value="1"/>
</dbReference>
<reference evidence="2" key="1">
    <citation type="submission" date="2014-01" db="EMBL/GenBank/DDBJ databases">
        <title>Distinguishing between preparation for diapause and the terminal molt in C5 copepodites of the copepod Calanus finmarchicus.</title>
        <authorList>
            <person name="Tarrant A.M."/>
            <person name="Baumgartner M.F."/>
            <person name="Hansen B.H."/>
            <person name="Lysiak N.S."/>
            <person name="Altin D."/>
            <person name="Olsen A."/>
            <person name="Nordtug T."/>
        </authorList>
    </citation>
    <scope>NUCLEOTIDE SEQUENCE</scope>
    <source>
        <tissue evidence="2">Whole animal</tissue>
    </source>
</reference>
<dbReference type="SUPFAM" id="SSF143503">
    <property type="entry name" value="PUG domain-like"/>
    <property type="match status" value="1"/>
</dbReference>
<evidence type="ECO:0000313" key="2">
    <source>
        <dbReference type="EMBL" id="AHN16696.1"/>
    </source>
</evidence>
<dbReference type="AlphaFoldDB" id="X2G754"/>
<sequence>SLAAKGVYFKSDLVGGPPATREVMKKRIKDFLYGQLEGEQGLTAVLIIHTCNSPRDRVELCVETLSKYIDNIVNNPAEAKFRKIRKSNKAFKERVAALEGTEEFLEGCGFQIKPMEGPDGQMEDFWVFPEENIDFETLAAMRDTLKGAEPVTAELDRGL</sequence>
<dbReference type="Pfam" id="PF09409">
    <property type="entry name" value="PUB"/>
    <property type="match status" value="1"/>
</dbReference>
<organism evidence="2">
    <name type="scientific">Calanus finmarchicus</name>
    <name type="common">Calanus tonsus</name>
    <dbReference type="NCBI Taxonomy" id="6837"/>
    <lineage>
        <taxon>Eukaryota</taxon>
        <taxon>Metazoa</taxon>
        <taxon>Ecdysozoa</taxon>
        <taxon>Arthropoda</taxon>
        <taxon>Crustacea</taxon>
        <taxon>Multicrustacea</taxon>
        <taxon>Hexanauplia</taxon>
        <taxon>Copepoda</taxon>
        <taxon>Calanoida</taxon>
        <taxon>Calanidae</taxon>
        <taxon>Calanus</taxon>
    </lineage>
</organism>